<dbReference type="EMBL" id="JBBJCI010000035">
    <property type="protein sequence ID" value="KAK7253248.1"/>
    <property type="molecule type" value="Genomic_DNA"/>
</dbReference>
<feature type="chain" id="PRO_5045437745" evidence="1">
    <location>
        <begin position="20"/>
        <end position="216"/>
    </location>
</feature>
<comment type="caution">
    <text evidence="2">The sequence shown here is derived from an EMBL/GenBank/DDBJ whole genome shotgun (WGS) entry which is preliminary data.</text>
</comment>
<evidence type="ECO:0000313" key="3">
    <source>
        <dbReference type="Proteomes" id="UP001363151"/>
    </source>
</evidence>
<accession>A0ABR1GBI4</accession>
<organism evidence="2 3">
    <name type="scientific">Aureococcus anophagefferens</name>
    <name type="common">Harmful bloom alga</name>
    <dbReference type="NCBI Taxonomy" id="44056"/>
    <lineage>
        <taxon>Eukaryota</taxon>
        <taxon>Sar</taxon>
        <taxon>Stramenopiles</taxon>
        <taxon>Ochrophyta</taxon>
        <taxon>Pelagophyceae</taxon>
        <taxon>Pelagomonadales</taxon>
        <taxon>Pelagomonadaceae</taxon>
        <taxon>Aureococcus</taxon>
    </lineage>
</organism>
<dbReference type="Proteomes" id="UP001363151">
    <property type="component" value="Unassembled WGS sequence"/>
</dbReference>
<keyword evidence="1" id="KW-0732">Signal</keyword>
<name>A0ABR1GBI4_AURAN</name>
<dbReference type="PROSITE" id="PS51257">
    <property type="entry name" value="PROKAR_LIPOPROTEIN"/>
    <property type="match status" value="1"/>
</dbReference>
<feature type="signal peptide" evidence="1">
    <location>
        <begin position="1"/>
        <end position="19"/>
    </location>
</feature>
<evidence type="ECO:0000313" key="2">
    <source>
        <dbReference type="EMBL" id="KAK7253248.1"/>
    </source>
</evidence>
<dbReference type="Gene3D" id="1.25.40.10">
    <property type="entry name" value="Tetratricopeptide repeat domain"/>
    <property type="match status" value="1"/>
</dbReference>
<reference evidence="2 3" key="1">
    <citation type="submission" date="2024-03" db="EMBL/GenBank/DDBJ databases">
        <title>Aureococcus anophagefferens CCMP1851 and Kratosvirus quantuckense: Draft genome of a second virus-susceptible host strain in the model system.</title>
        <authorList>
            <person name="Chase E."/>
            <person name="Truchon A.R."/>
            <person name="Schepens W."/>
            <person name="Wilhelm S.W."/>
        </authorList>
    </citation>
    <scope>NUCLEOTIDE SEQUENCE [LARGE SCALE GENOMIC DNA]</scope>
    <source>
        <strain evidence="2 3">CCMP1851</strain>
    </source>
</reference>
<keyword evidence="3" id="KW-1185">Reference proteome</keyword>
<sequence length="216" mass="23133">MMGSRIACAAALILACAAGEPNVTALLDLVEVAAITKNATRLAAFEDALADVKAQRDVADDDEYIALLRSAASGNATALFHLAKFFCAPFGGAPPAPPRCERLLRVAVDAIDGPEIPQSELGNFALRARGKLFDAYADGAPGEVEFYLATHYDRFTPWWAEERAAGAGRCLAANEAAARHWYTKAAFRGHGAAAFHLFFIFETRANQTEESRALAT</sequence>
<gene>
    <name evidence="2" type="ORF">SO694_0000117</name>
</gene>
<protein>
    <submittedName>
        <fullName evidence="2">Uncharacterized protein</fullName>
    </submittedName>
</protein>
<proteinExistence type="predicted"/>
<evidence type="ECO:0000256" key="1">
    <source>
        <dbReference type="SAM" id="SignalP"/>
    </source>
</evidence>
<dbReference type="InterPro" id="IPR011990">
    <property type="entry name" value="TPR-like_helical_dom_sf"/>
</dbReference>